<dbReference type="InterPro" id="IPR036942">
    <property type="entry name" value="Beta-barrel_TonB_sf"/>
</dbReference>
<keyword evidence="8 13" id="KW-0798">TonB box</keyword>
<dbReference type="InterPro" id="IPR039426">
    <property type="entry name" value="TonB-dep_rcpt-like"/>
</dbReference>
<evidence type="ECO:0000256" key="5">
    <source>
        <dbReference type="ARBA" id="ARBA00022692"/>
    </source>
</evidence>
<dbReference type="AlphaFoldDB" id="A0A6H0KHV0"/>
<dbReference type="GO" id="GO:0009279">
    <property type="term" value="C:cell outer membrane"/>
    <property type="evidence" value="ECO:0007669"/>
    <property type="project" value="UniProtKB-SubCell"/>
</dbReference>
<dbReference type="GO" id="GO:0044718">
    <property type="term" value="P:siderophore transmembrane transport"/>
    <property type="evidence" value="ECO:0007669"/>
    <property type="project" value="TreeGrafter"/>
</dbReference>
<dbReference type="GO" id="GO:0015344">
    <property type="term" value="F:siderophore uptake transmembrane transporter activity"/>
    <property type="evidence" value="ECO:0007669"/>
    <property type="project" value="TreeGrafter"/>
</dbReference>
<evidence type="ECO:0000256" key="3">
    <source>
        <dbReference type="ARBA" id="ARBA00022452"/>
    </source>
</evidence>
<dbReference type="PROSITE" id="PS52016">
    <property type="entry name" value="TONB_DEPENDENT_REC_3"/>
    <property type="match status" value="1"/>
</dbReference>
<keyword evidence="4" id="KW-0406">Ion transport</keyword>
<evidence type="ECO:0000256" key="9">
    <source>
        <dbReference type="ARBA" id="ARBA00023136"/>
    </source>
</evidence>
<sequence>MRKISLKGLFCPKSLESKQIILTMKITLFLLLFVTFQAYCENGYSQSAKISIPRSTLKVSELLSKIESQTDYLFVYNKQTVDVKRVVNVVADNQPVSEILDRAFKGTGVHYVMEGNNIVLTKTVENSASTQQQKVITVKGTVTDARGEGIIGASIVEKGTTNGTITDLDGNFTLKLPADAVLNVSYVGYQQQSIPVNGQTNFNIKMEEEAMALEQVVVTAMGIKKKEASLTYSTQQVGGDELTRAKDPNMINALAGKTAGVQITKSAAGLGGSAKVSIRGARSAFASGNNQPLYVIDGVPMLNNSTESTATVMGGENDGVNRDAGDGVSNLNPEDIESMSILKGASAAALYGSQAANGVILITTKKGKAGMQKVTFSSNLTVDHAISLPEFQNSYGRMEGGTSSWGEKGNLTDYNNVDNFFSNGVTAINTVSFMGGNDKSQTYFSYANTTAKGIIDSNKLQKHNLTFRETASFFNDRLKLDGNANLMTQTIKNSPSSGGYYLNPLVNIYGFPRGMDMTPYRDNFELYDADRNMNLQNWYVTNEDGSISEWDQNPYWIKNRVTNRNKRYRAMASLTANVKVNNWFTLQARGNVDFVSDKFENKMYASTSPNIAGTYDGLMNGRYVWSDSQNFQVYGDLMAMFNKTFNKFSINGAVGTSINATTANSLMIDSKLASLYHPNVFTVPNVVSTSKAAISHTIDSKRTIQSVFATAQLGWDEMLYLDLTARNDWSSTLANTNSKNSGFFYPSAGVTWILSRTLKMPEWISFSKIRGSWAQVGNDLPIGITSLADIVQAGGAIQVNDKEHRGDLKPEISTSFEVGTEWRFFNSRLGIDFTWYQTDTKNQLLMMPNPAGSLYAYRYINAGKIRNKGFELTVDGTPLMNDNFRWKTAVNVSANRNKVISLHPDYTQFSYGQEGFSMAYQMRIKEGGKLGDIYGNAFVRNDDGSIQVNADGSPVNKTGNKDLLGNANPDCLLGWSNTFTYKGFTLYFLVDARIGGDVMSLTEADLDSRGVTKATAEARDRGYVEYNGQRFDNVKGFYGAVGGRNGISEYYMYDATNIRLRELSLSYALPRTWLAKSKVVQGIDVSFVARNLFFFYKDAPFDPDATLSVGNNNQGVDVFGMPTTRNIGFNVKFTF</sequence>
<dbReference type="PANTHER" id="PTHR30069">
    <property type="entry name" value="TONB-DEPENDENT OUTER MEMBRANE RECEPTOR"/>
    <property type="match status" value="1"/>
</dbReference>
<dbReference type="SMART" id="SM00965">
    <property type="entry name" value="STN"/>
    <property type="match status" value="1"/>
</dbReference>
<proteinExistence type="inferred from homology"/>
<evidence type="ECO:0000256" key="1">
    <source>
        <dbReference type="ARBA" id="ARBA00004571"/>
    </source>
</evidence>
<dbReference type="NCBIfam" id="TIGR04056">
    <property type="entry name" value="OMP_RagA_SusC"/>
    <property type="match status" value="1"/>
</dbReference>
<evidence type="ECO:0000256" key="12">
    <source>
        <dbReference type="PROSITE-ProRule" id="PRU01360"/>
    </source>
</evidence>
<evidence type="ECO:0000256" key="2">
    <source>
        <dbReference type="ARBA" id="ARBA00022448"/>
    </source>
</evidence>
<dbReference type="SUPFAM" id="SSF56935">
    <property type="entry name" value="Porins"/>
    <property type="match status" value="1"/>
</dbReference>
<dbReference type="EMBL" id="CP050831">
    <property type="protein sequence ID" value="QIU92950.1"/>
    <property type="molecule type" value="Genomic_DNA"/>
</dbReference>
<keyword evidence="7" id="KW-0408">Iron</keyword>
<dbReference type="InterPro" id="IPR000531">
    <property type="entry name" value="Beta-barrel_TonB"/>
</dbReference>
<dbReference type="InterPro" id="IPR011662">
    <property type="entry name" value="Secretin/TonB_short_N"/>
</dbReference>
<keyword evidence="5 12" id="KW-0812">Transmembrane</keyword>
<dbReference type="PANTHER" id="PTHR30069:SF29">
    <property type="entry name" value="HEMOGLOBIN AND HEMOGLOBIN-HAPTOGLOBIN-BINDING PROTEIN 1-RELATED"/>
    <property type="match status" value="1"/>
</dbReference>
<dbReference type="InterPro" id="IPR023997">
    <property type="entry name" value="TonB-dep_OMP_SusC/RagA_CS"/>
</dbReference>
<keyword evidence="9 12" id="KW-0472">Membrane</keyword>
<dbReference type="RefSeq" id="WP_167959695.1">
    <property type="nucleotide sequence ID" value="NZ_CP050831.1"/>
</dbReference>
<dbReference type="Pfam" id="PF00593">
    <property type="entry name" value="TonB_dep_Rec_b-barrel"/>
    <property type="match status" value="1"/>
</dbReference>
<keyword evidence="2 12" id="KW-0813">Transport</keyword>
<keyword evidence="6" id="KW-0732">Signal</keyword>
<organism evidence="15 16">
    <name type="scientific">Bacteroides faecium</name>
    <dbReference type="NCBI Taxonomy" id="2715212"/>
    <lineage>
        <taxon>Bacteria</taxon>
        <taxon>Pseudomonadati</taxon>
        <taxon>Bacteroidota</taxon>
        <taxon>Bacteroidia</taxon>
        <taxon>Bacteroidales</taxon>
        <taxon>Bacteroidaceae</taxon>
        <taxon>Bacteroides</taxon>
    </lineage>
</organism>
<dbReference type="Gene3D" id="2.170.130.10">
    <property type="entry name" value="TonB-dependent receptor, plug domain"/>
    <property type="match status" value="1"/>
</dbReference>
<keyword evidence="4" id="KW-0410">Iron transport</keyword>
<accession>A0A6H0KHV0</accession>
<evidence type="ECO:0000256" key="6">
    <source>
        <dbReference type="ARBA" id="ARBA00022729"/>
    </source>
</evidence>
<dbReference type="NCBIfam" id="TIGR04057">
    <property type="entry name" value="SusC_RagA_signa"/>
    <property type="match status" value="1"/>
</dbReference>
<evidence type="ECO:0000256" key="13">
    <source>
        <dbReference type="RuleBase" id="RU003357"/>
    </source>
</evidence>
<dbReference type="FunFam" id="2.60.40.1120:FF:000003">
    <property type="entry name" value="Outer membrane protein Omp121"/>
    <property type="match status" value="1"/>
</dbReference>
<evidence type="ECO:0000256" key="11">
    <source>
        <dbReference type="ARBA" id="ARBA00023237"/>
    </source>
</evidence>
<evidence type="ECO:0000256" key="4">
    <source>
        <dbReference type="ARBA" id="ARBA00022496"/>
    </source>
</evidence>
<evidence type="ECO:0000256" key="7">
    <source>
        <dbReference type="ARBA" id="ARBA00023004"/>
    </source>
</evidence>
<dbReference type="Gene3D" id="2.40.170.20">
    <property type="entry name" value="TonB-dependent receptor, beta-barrel domain"/>
    <property type="match status" value="1"/>
</dbReference>
<evidence type="ECO:0000313" key="15">
    <source>
        <dbReference type="EMBL" id="QIU92950.1"/>
    </source>
</evidence>
<keyword evidence="3 12" id="KW-1134">Transmembrane beta strand</keyword>
<evidence type="ECO:0000313" key="16">
    <source>
        <dbReference type="Proteomes" id="UP000501780"/>
    </source>
</evidence>
<dbReference type="Pfam" id="PF13715">
    <property type="entry name" value="CarbopepD_reg_2"/>
    <property type="match status" value="1"/>
</dbReference>
<reference evidence="15 16" key="1">
    <citation type="submission" date="2020-03" db="EMBL/GenBank/DDBJ databases">
        <title>Genomic analysis of Bacteroides faecium CBA7301.</title>
        <authorList>
            <person name="Kim J."/>
            <person name="Roh S.W."/>
        </authorList>
    </citation>
    <scope>NUCLEOTIDE SEQUENCE [LARGE SCALE GENOMIC DNA]</scope>
    <source>
        <strain evidence="15 16">CBA7301</strain>
    </source>
</reference>
<comment type="subcellular location">
    <subcellularLocation>
        <location evidence="1 12">Cell outer membrane</location>
        <topology evidence="1 12">Multi-pass membrane protein</topology>
    </subcellularLocation>
</comment>
<keyword evidence="11 12" id="KW-0998">Cell outer membrane</keyword>
<keyword evidence="16" id="KW-1185">Reference proteome</keyword>
<gene>
    <name evidence="15" type="ORF">BacF7301_01745</name>
</gene>
<dbReference type="Gene3D" id="2.60.40.1120">
    <property type="entry name" value="Carboxypeptidase-like, regulatory domain"/>
    <property type="match status" value="1"/>
</dbReference>
<feature type="domain" description="Secretin/TonB short N-terminal" evidence="14">
    <location>
        <begin position="72"/>
        <end position="123"/>
    </location>
</feature>
<dbReference type="InterPro" id="IPR037066">
    <property type="entry name" value="Plug_dom_sf"/>
</dbReference>
<dbReference type="KEGG" id="bfc:BacF7301_01745"/>
<dbReference type="Pfam" id="PF07660">
    <property type="entry name" value="STN"/>
    <property type="match status" value="1"/>
</dbReference>
<dbReference type="InterPro" id="IPR008969">
    <property type="entry name" value="CarboxyPept-like_regulatory"/>
</dbReference>
<protein>
    <submittedName>
        <fullName evidence="15">TonB-dependent receptor</fullName>
    </submittedName>
</protein>
<evidence type="ECO:0000259" key="14">
    <source>
        <dbReference type="SMART" id="SM00965"/>
    </source>
</evidence>
<dbReference type="Pfam" id="PF07715">
    <property type="entry name" value="Plug"/>
    <property type="match status" value="1"/>
</dbReference>
<evidence type="ECO:0000256" key="8">
    <source>
        <dbReference type="ARBA" id="ARBA00023077"/>
    </source>
</evidence>
<dbReference type="InterPro" id="IPR023996">
    <property type="entry name" value="TonB-dep_OMP_SusC/RagA"/>
</dbReference>
<evidence type="ECO:0000256" key="10">
    <source>
        <dbReference type="ARBA" id="ARBA00023170"/>
    </source>
</evidence>
<dbReference type="InterPro" id="IPR012910">
    <property type="entry name" value="Plug_dom"/>
</dbReference>
<comment type="similarity">
    <text evidence="12 13">Belongs to the TonB-dependent receptor family.</text>
</comment>
<dbReference type="SUPFAM" id="SSF49464">
    <property type="entry name" value="Carboxypeptidase regulatory domain-like"/>
    <property type="match status" value="1"/>
</dbReference>
<keyword evidence="10 15" id="KW-0675">Receptor</keyword>
<name>A0A6H0KHV0_9BACE</name>
<dbReference type="Proteomes" id="UP000501780">
    <property type="component" value="Chromosome"/>
</dbReference>